<name>A0A0K1PYP1_9BACT</name>
<sequence length="343" mass="36498">MSSEAQPVAPLVTIAIATSDDEPRIEACLRSALSQDYPADRVEILVADAMSMDATREMVLRIAGEEPRVRLLDNPERTRAAALNVVLRDGKGEIVVPMDPGGEYGRTHVSKCVEALGASPAEHLAIVPRTAGRTLVERALSAAQKTRLAFAAGAELAKGSDPVPTLLGAVRKRVFDKVGLFDAGARAEEDVDLAQRIEKAGLGLTIRRDIVVHKADASSFKDLFRQHYQLGRARARRTVKDKRLRSVRSLAPFALVVSGGALALTSSIQPVTPLALAAYALVTGAAAVRVGRDEGIITIPIAWAAYPVMHVAHGMGFGSGLFRSIARPDWAASGAKEPKPEPA</sequence>
<dbReference type="Pfam" id="PF00535">
    <property type="entry name" value="Glycos_transf_2"/>
    <property type="match status" value="1"/>
</dbReference>
<dbReference type="InterPro" id="IPR029044">
    <property type="entry name" value="Nucleotide-diphossugar_trans"/>
</dbReference>
<evidence type="ECO:0000313" key="3">
    <source>
        <dbReference type="Proteomes" id="UP000064967"/>
    </source>
</evidence>
<dbReference type="STRING" id="1391654.AKJ09_05312"/>
<dbReference type="SUPFAM" id="SSF53448">
    <property type="entry name" value="Nucleotide-diphospho-sugar transferases"/>
    <property type="match status" value="1"/>
</dbReference>
<dbReference type="Proteomes" id="UP000064967">
    <property type="component" value="Chromosome"/>
</dbReference>
<dbReference type="KEGG" id="llu:AKJ09_05312"/>
<dbReference type="OrthoDB" id="9802632at2"/>
<dbReference type="PANTHER" id="PTHR43685">
    <property type="entry name" value="GLYCOSYLTRANSFERASE"/>
    <property type="match status" value="1"/>
</dbReference>
<protein>
    <submittedName>
        <fullName evidence="2">Succinoglycan biosynthesis protein ExoA</fullName>
    </submittedName>
</protein>
<feature type="domain" description="Glycosyltransferase 2-like" evidence="1">
    <location>
        <begin position="14"/>
        <end position="129"/>
    </location>
</feature>
<organism evidence="2 3">
    <name type="scientific">Labilithrix luteola</name>
    <dbReference type="NCBI Taxonomy" id="1391654"/>
    <lineage>
        <taxon>Bacteria</taxon>
        <taxon>Pseudomonadati</taxon>
        <taxon>Myxococcota</taxon>
        <taxon>Polyangia</taxon>
        <taxon>Polyangiales</taxon>
        <taxon>Labilitrichaceae</taxon>
        <taxon>Labilithrix</taxon>
    </lineage>
</organism>
<dbReference type="EMBL" id="CP012333">
    <property type="protein sequence ID" value="AKU98648.1"/>
    <property type="molecule type" value="Genomic_DNA"/>
</dbReference>
<evidence type="ECO:0000259" key="1">
    <source>
        <dbReference type="Pfam" id="PF00535"/>
    </source>
</evidence>
<dbReference type="InterPro" id="IPR050834">
    <property type="entry name" value="Glycosyltransf_2"/>
</dbReference>
<dbReference type="InterPro" id="IPR001173">
    <property type="entry name" value="Glyco_trans_2-like"/>
</dbReference>
<dbReference type="RefSeq" id="WP_146649592.1">
    <property type="nucleotide sequence ID" value="NZ_CP012333.1"/>
</dbReference>
<keyword evidence="3" id="KW-1185">Reference proteome</keyword>
<reference evidence="2 3" key="1">
    <citation type="submission" date="2015-08" db="EMBL/GenBank/DDBJ databases">
        <authorList>
            <person name="Babu N.S."/>
            <person name="Beckwith C.J."/>
            <person name="Beseler K.G."/>
            <person name="Brison A."/>
            <person name="Carone J.V."/>
            <person name="Caskin T.P."/>
            <person name="Diamond M."/>
            <person name="Durham M.E."/>
            <person name="Foxe J.M."/>
            <person name="Go M."/>
            <person name="Henderson B.A."/>
            <person name="Jones I.B."/>
            <person name="McGettigan J.A."/>
            <person name="Micheletti S.J."/>
            <person name="Nasrallah M.E."/>
            <person name="Ortiz D."/>
            <person name="Piller C.R."/>
            <person name="Privatt S.R."/>
            <person name="Schneider S.L."/>
            <person name="Sharp S."/>
            <person name="Smith T.C."/>
            <person name="Stanton J.D."/>
            <person name="Ullery H.E."/>
            <person name="Wilson R.J."/>
            <person name="Serrano M.G."/>
            <person name="Buck G."/>
            <person name="Lee V."/>
            <person name="Wang Y."/>
            <person name="Carvalho R."/>
            <person name="Voegtly L."/>
            <person name="Shi R."/>
            <person name="Duckworth R."/>
            <person name="Johnson A."/>
            <person name="Loviza R."/>
            <person name="Walstead R."/>
            <person name="Shah Z."/>
            <person name="Kiflezghi M."/>
            <person name="Wade K."/>
            <person name="Ball S.L."/>
            <person name="Bradley K.W."/>
            <person name="Asai D.J."/>
            <person name="Bowman C.A."/>
            <person name="Russell D.A."/>
            <person name="Pope W.H."/>
            <person name="Jacobs-Sera D."/>
            <person name="Hendrix R.W."/>
            <person name="Hatfull G.F."/>
        </authorList>
    </citation>
    <scope>NUCLEOTIDE SEQUENCE [LARGE SCALE GENOMIC DNA]</scope>
    <source>
        <strain evidence="2 3">DSM 27648</strain>
    </source>
</reference>
<evidence type="ECO:0000313" key="2">
    <source>
        <dbReference type="EMBL" id="AKU98648.1"/>
    </source>
</evidence>
<gene>
    <name evidence="2" type="ORF">AKJ09_05312</name>
</gene>
<dbReference type="Gene3D" id="3.90.550.10">
    <property type="entry name" value="Spore Coat Polysaccharide Biosynthesis Protein SpsA, Chain A"/>
    <property type="match status" value="1"/>
</dbReference>
<accession>A0A0K1PYP1</accession>
<dbReference type="PANTHER" id="PTHR43685:SF3">
    <property type="entry name" value="SLR2126 PROTEIN"/>
    <property type="match status" value="1"/>
</dbReference>
<dbReference type="AlphaFoldDB" id="A0A0K1PYP1"/>
<proteinExistence type="predicted"/>